<organism evidence="6 7">
    <name type="scientific">Trichocoleus desertorum GB2-A4</name>
    <dbReference type="NCBI Taxonomy" id="2933944"/>
    <lineage>
        <taxon>Bacteria</taxon>
        <taxon>Bacillati</taxon>
        <taxon>Cyanobacteriota</taxon>
        <taxon>Cyanophyceae</taxon>
        <taxon>Leptolyngbyales</taxon>
        <taxon>Trichocoleusaceae</taxon>
        <taxon>Trichocoleus</taxon>
    </lineage>
</organism>
<protein>
    <submittedName>
        <fullName evidence="6">Recombinase family protein</fullName>
    </submittedName>
</protein>
<dbReference type="PROSITE" id="PS00397">
    <property type="entry name" value="RECOMBINASES_1"/>
    <property type="match status" value="1"/>
</dbReference>
<dbReference type="PANTHER" id="PTHR30461">
    <property type="entry name" value="DNA-INVERTASE FROM LAMBDOID PROPHAGE"/>
    <property type="match status" value="1"/>
</dbReference>
<dbReference type="Pfam" id="PF07508">
    <property type="entry name" value="Recombinase"/>
    <property type="match status" value="1"/>
</dbReference>
<dbReference type="InterPro" id="IPR011109">
    <property type="entry name" value="DNA_bind_recombinase_dom"/>
</dbReference>
<dbReference type="InterPro" id="IPR006119">
    <property type="entry name" value="Resolv_N"/>
</dbReference>
<dbReference type="SUPFAM" id="SSF53041">
    <property type="entry name" value="Resolvase-like"/>
    <property type="match status" value="1"/>
</dbReference>
<dbReference type="PROSITE" id="PS51736">
    <property type="entry name" value="RECOMBINASES_3"/>
    <property type="match status" value="1"/>
</dbReference>
<dbReference type="EMBL" id="JAMPKM010000033">
    <property type="protein sequence ID" value="MEP0820548.1"/>
    <property type="molecule type" value="Genomic_DNA"/>
</dbReference>
<keyword evidence="2" id="KW-0238">DNA-binding</keyword>
<evidence type="ECO:0000259" key="5">
    <source>
        <dbReference type="PROSITE" id="PS51736"/>
    </source>
</evidence>
<dbReference type="Gene3D" id="3.40.50.1390">
    <property type="entry name" value="Resolvase, N-terminal catalytic domain"/>
    <property type="match status" value="1"/>
</dbReference>
<reference evidence="6 7" key="1">
    <citation type="submission" date="2022-04" db="EMBL/GenBank/DDBJ databases">
        <title>Positive selection, recombination, and allopatry shape intraspecific diversity of widespread and dominant cyanobacteria.</title>
        <authorList>
            <person name="Wei J."/>
            <person name="Shu W."/>
            <person name="Hu C."/>
        </authorList>
    </citation>
    <scope>NUCLEOTIDE SEQUENCE [LARGE SCALE GENOMIC DNA]</scope>
    <source>
        <strain evidence="6 7">GB2-A4</strain>
    </source>
</reference>
<keyword evidence="7" id="KW-1185">Reference proteome</keyword>
<keyword evidence="3" id="KW-0233">DNA recombination</keyword>
<dbReference type="Pfam" id="PF00239">
    <property type="entry name" value="Resolvase"/>
    <property type="match status" value="1"/>
</dbReference>
<evidence type="ECO:0000256" key="1">
    <source>
        <dbReference type="ARBA" id="ARBA00022908"/>
    </source>
</evidence>
<comment type="caution">
    <text evidence="6">The sequence shown here is derived from an EMBL/GenBank/DDBJ whole genome shotgun (WGS) entry which is preliminary data.</text>
</comment>
<keyword evidence="1" id="KW-0229">DNA integration</keyword>
<dbReference type="Proteomes" id="UP001464891">
    <property type="component" value="Unassembled WGS sequence"/>
</dbReference>
<evidence type="ECO:0000256" key="4">
    <source>
        <dbReference type="PROSITE-ProRule" id="PRU10137"/>
    </source>
</evidence>
<dbReference type="InterPro" id="IPR006118">
    <property type="entry name" value="Recombinase_CS"/>
</dbReference>
<dbReference type="CDD" id="cd03768">
    <property type="entry name" value="SR_ResInv"/>
    <property type="match status" value="1"/>
</dbReference>
<evidence type="ECO:0000313" key="6">
    <source>
        <dbReference type="EMBL" id="MEP0820548.1"/>
    </source>
</evidence>
<feature type="active site" description="O-(5'-phospho-DNA)-serine intermediate" evidence="4">
    <location>
        <position position="16"/>
    </location>
</feature>
<dbReference type="SMART" id="SM00857">
    <property type="entry name" value="Resolvase"/>
    <property type="match status" value="1"/>
</dbReference>
<evidence type="ECO:0000313" key="7">
    <source>
        <dbReference type="Proteomes" id="UP001464891"/>
    </source>
</evidence>
<dbReference type="InterPro" id="IPR036162">
    <property type="entry name" value="Resolvase-like_N_sf"/>
</dbReference>
<dbReference type="RefSeq" id="WP_190437233.1">
    <property type="nucleotide sequence ID" value="NZ_JAMPKM010000033.1"/>
</dbReference>
<accession>A0ABV0JFI4</accession>
<dbReference type="PANTHER" id="PTHR30461:SF2">
    <property type="entry name" value="SERINE RECOMBINASE PINE-RELATED"/>
    <property type="match status" value="1"/>
</dbReference>
<feature type="domain" description="Resolvase/invertase-type recombinase catalytic" evidence="5">
    <location>
        <begin position="8"/>
        <end position="149"/>
    </location>
</feature>
<evidence type="ECO:0000256" key="2">
    <source>
        <dbReference type="ARBA" id="ARBA00023125"/>
    </source>
</evidence>
<dbReference type="InterPro" id="IPR050639">
    <property type="entry name" value="SSR_resolvase"/>
</dbReference>
<sequence length="491" mass="56684">MAPRSNRKTVGYIRVSTEEQSHGRSLPHQTAQLETSGVDEIYSDVESGASSTRPGFVKLIEGITEGEIGTIKVSRWDRLTRNSNEFPMLKDILRDNKVKLIVLEQGGEQDLSTAAGELQADINVLFAAYERALVRDRVRGVMANRRLEKNAWTRPPLLYEIVDKQYVLSCEPCVCSLEDRPKNYLKYDENTPLKKLLRGQSKRDIAEEIVNSLIELRKYRSVLSRLHNRYTMSGDKNPYLTPGITIFSSSAGLKNWLQNPILRGHIAYLRNDSRWTKRDPDEWEIHFNTHVEHRLFDDEFYENELKPLLEANAKRCARTKVTSHLTNLIFCAECHSRCILKSGNAYKYYGCRHSGVSCTNRKCVRVDDIDEAIIFKLTERVRFISQAINQFESLSKSDTVRKLEAQVAWLESAPNFKTSYQIQKQRRELLEKIEKEKSNSNEIAKQMLCNPQAGKINFWYSLSENLREIFYEKLLDKVFIADEVVSVSLKV</sequence>
<name>A0ABV0JFI4_9CYAN</name>
<evidence type="ECO:0000256" key="3">
    <source>
        <dbReference type="ARBA" id="ARBA00023172"/>
    </source>
</evidence>
<proteinExistence type="predicted"/>
<gene>
    <name evidence="6" type="ORF">NC998_25985</name>
</gene>